<gene>
    <name evidence="1" type="ORF">DPMN_108575</name>
</gene>
<protein>
    <recommendedName>
        <fullName evidence="3">Anhydro-N-acetylmuramic acid kinase</fullName>
    </recommendedName>
</protein>
<dbReference type="OrthoDB" id="5427593at2759"/>
<keyword evidence="2" id="KW-1185">Reference proteome</keyword>
<reference evidence="1" key="2">
    <citation type="submission" date="2020-11" db="EMBL/GenBank/DDBJ databases">
        <authorList>
            <person name="McCartney M.A."/>
            <person name="Auch B."/>
            <person name="Kono T."/>
            <person name="Mallez S."/>
            <person name="Becker A."/>
            <person name="Gohl D.M."/>
            <person name="Silverstein K.A.T."/>
            <person name="Koren S."/>
            <person name="Bechman K.B."/>
            <person name="Herman A."/>
            <person name="Abrahante J.E."/>
            <person name="Garbe J."/>
        </authorList>
    </citation>
    <scope>NUCLEOTIDE SEQUENCE</scope>
    <source>
        <strain evidence="1">Duluth1</strain>
        <tissue evidence="1">Whole animal</tissue>
    </source>
</reference>
<dbReference type="InterPro" id="IPR005338">
    <property type="entry name" value="Anhydro_N_Ac-Mur_kinase"/>
</dbReference>
<dbReference type="Proteomes" id="UP000828390">
    <property type="component" value="Unassembled WGS sequence"/>
</dbReference>
<name>A0A9D4K9D9_DREPO</name>
<dbReference type="EMBL" id="JAIWYP010000004">
    <property type="protein sequence ID" value="KAH3835227.1"/>
    <property type="molecule type" value="Genomic_DNA"/>
</dbReference>
<dbReference type="Pfam" id="PF03702">
    <property type="entry name" value="AnmK"/>
    <property type="match status" value="1"/>
</dbReference>
<sequence length="381" mass="41376">MSSFVGIGCMSGSSLDGLDVCCVEFTGDICSDLWGYRILNAETISYDEQWTERLRNAAMLSAAHFVKLNVDYGLFVGHSVARFITKHRLDHKVQFVASHGHSLFHSPHDGVAFQLGDGEVTATVLKVPFVTSFRSKDVCLGGQGAPLVPCGEKFLFRNSDICVNLGGIANIGVRGLVGYDICACNIMLNYLASKANAGMAFDKDGELARNGNVIPEVLVKLKNIAYYQDAAPKSLWTDYIDSNIMPILDTDKYIVVDLLRTCTEHVASMAANACLEAKNSLATTLLGNAPTVLITGGGALNKFLMENIRQLIEVQGLVVQEVDEETINFKEALIFAFLGMRCLLGVENVFRETTGARKDSVSGSIHRPATCPALKNKSLLH</sequence>
<dbReference type="SUPFAM" id="SSF53067">
    <property type="entry name" value="Actin-like ATPase domain"/>
    <property type="match status" value="1"/>
</dbReference>
<comment type="caution">
    <text evidence="1">The sequence shown here is derived from an EMBL/GenBank/DDBJ whole genome shotgun (WGS) entry which is preliminary data.</text>
</comment>
<dbReference type="GO" id="GO:0005524">
    <property type="term" value="F:ATP binding"/>
    <property type="evidence" value="ECO:0007669"/>
    <property type="project" value="InterPro"/>
</dbReference>
<dbReference type="Gene3D" id="3.30.420.40">
    <property type="match status" value="2"/>
</dbReference>
<dbReference type="GO" id="GO:0006040">
    <property type="term" value="P:amino sugar metabolic process"/>
    <property type="evidence" value="ECO:0007669"/>
    <property type="project" value="InterPro"/>
</dbReference>
<dbReference type="AlphaFoldDB" id="A0A9D4K9D9"/>
<evidence type="ECO:0000313" key="1">
    <source>
        <dbReference type="EMBL" id="KAH3835227.1"/>
    </source>
</evidence>
<evidence type="ECO:0000313" key="2">
    <source>
        <dbReference type="Proteomes" id="UP000828390"/>
    </source>
</evidence>
<organism evidence="1 2">
    <name type="scientific">Dreissena polymorpha</name>
    <name type="common">Zebra mussel</name>
    <name type="synonym">Mytilus polymorpha</name>
    <dbReference type="NCBI Taxonomy" id="45954"/>
    <lineage>
        <taxon>Eukaryota</taxon>
        <taxon>Metazoa</taxon>
        <taxon>Spiralia</taxon>
        <taxon>Lophotrochozoa</taxon>
        <taxon>Mollusca</taxon>
        <taxon>Bivalvia</taxon>
        <taxon>Autobranchia</taxon>
        <taxon>Heteroconchia</taxon>
        <taxon>Euheterodonta</taxon>
        <taxon>Imparidentia</taxon>
        <taxon>Neoheterodontei</taxon>
        <taxon>Myida</taxon>
        <taxon>Dreissenoidea</taxon>
        <taxon>Dreissenidae</taxon>
        <taxon>Dreissena</taxon>
    </lineage>
</organism>
<dbReference type="InterPro" id="IPR043129">
    <property type="entry name" value="ATPase_NBD"/>
</dbReference>
<dbReference type="GO" id="GO:0016773">
    <property type="term" value="F:phosphotransferase activity, alcohol group as acceptor"/>
    <property type="evidence" value="ECO:0007669"/>
    <property type="project" value="InterPro"/>
</dbReference>
<accession>A0A9D4K9D9</accession>
<dbReference type="GO" id="GO:0009254">
    <property type="term" value="P:peptidoglycan turnover"/>
    <property type="evidence" value="ECO:0007669"/>
    <property type="project" value="InterPro"/>
</dbReference>
<dbReference type="PANTHER" id="PTHR30605:SF0">
    <property type="entry name" value="ANHYDRO-N-ACETYLMURAMIC ACID KINASE"/>
    <property type="match status" value="1"/>
</dbReference>
<dbReference type="PANTHER" id="PTHR30605">
    <property type="entry name" value="ANHYDRO-N-ACETYLMURAMIC ACID KINASE"/>
    <property type="match status" value="1"/>
</dbReference>
<reference evidence="1" key="1">
    <citation type="journal article" date="2019" name="bioRxiv">
        <title>The Genome of the Zebra Mussel, Dreissena polymorpha: A Resource for Invasive Species Research.</title>
        <authorList>
            <person name="McCartney M.A."/>
            <person name="Auch B."/>
            <person name="Kono T."/>
            <person name="Mallez S."/>
            <person name="Zhang Y."/>
            <person name="Obille A."/>
            <person name="Becker A."/>
            <person name="Abrahante J.E."/>
            <person name="Garbe J."/>
            <person name="Badalamenti J.P."/>
            <person name="Herman A."/>
            <person name="Mangelson H."/>
            <person name="Liachko I."/>
            <person name="Sullivan S."/>
            <person name="Sone E.D."/>
            <person name="Koren S."/>
            <person name="Silverstein K.A.T."/>
            <person name="Beckman K.B."/>
            <person name="Gohl D.M."/>
        </authorList>
    </citation>
    <scope>NUCLEOTIDE SEQUENCE</scope>
    <source>
        <strain evidence="1">Duluth1</strain>
        <tissue evidence="1">Whole animal</tissue>
    </source>
</reference>
<evidence type="ECO:0008006" key="3">
    <source>
        <dbReference type="Google" id="ProtNLM"/>
    </source>
</evidence>
<proteinExistence type="predicted"/>